<feature type="non-terminal residue" evidence="1">
    <location>
        <position position="107"/>
    </location>
</feature>
<accession>A0ABN8JAD5</accession>
<name>A0ABN8JAD5_9NEOP</name>
<sequence length="107" mass="12315">MIVCGLDNYIPEAKEGQRPTTAFTKMYLKLQGLKRDGEHPRCLDRDNRRCRLSSHLLRTGRSHRICAPAFKLEKESSKSVHSAESSEDTALIVYLVNLHFWNICELL</sequence>
<gene>
    <name evidence="1" type="ORF">IPOD504_LOCUS16469</name>
</gene>
<evidence type="ECO:0000313" key="1">
    <source>
        <dbReference type="EMBL" id="CAH2075065.1"/>
    </source>
</evidence>
<dbReference type="EMBL" id="OW152820">
    <property type="protein sequence ID" value="CAH2075065.1"/>
    <property type="molecule type" value="Genomic_DNA"/>
</dbReference>
<keyword evidence="2" id="KW-1185">Reference proteome</keyword>
<reference evidence="1" key="1">
    <citation type="submission" date="2022-03" db="EMBL/GenBank/DDBJ databases">
        <authorList>
            <person name="Martin H S."/>
        </authorList>
    </citation>
    <scope>NUCLEOTIDE SEQUENCE</scope>
</reference>
<dbReference type="Proteomes" id="UP000837857">
    <property type="component" value="Chromosome 8"/>
</dbReference>
<organism evidence="1 2">
    <name type="scientific">Iphiclides podalirius</name>
    <name type="common">scarce swallowtail</name>
    <dbReference type="NCBI Taxonomy" id="110791"/>
    <lineage>
        <taxon>Eukaryota</taxon>
        <taxon>Metazoa</taxon>
        <taxon>Ecdysozoa</taxon>
        <taxon>Arthropoda</taxon>
        <taxon>Hexapoda</taxon>
        <taxon>Insecta</taxon>
        <taxon>Pterygota</taxon>
        <taxon>Neoptera</taxon>
        <taxon>Endopterygota</taxon>
        <taxon>Lepidoptera</taxon>
        <taxon>Glossata</taxon>
        <taxon>Ditrysia</taxon>
        <taxon>Papilionoidea</taxon>
        <taxon>Papilionidae</taxon>
        <taxon>Papilioninae</taxon>
        <taxon>Iphiclides</taxon>
    </lineage>
</organism>
<protein>
    <submittedName>
        <fullName evidence="1">Uncharacterized protein</fullName>
    </submittedName>
</protein>
<proteinExistence type="predicted"/>
<evidence type="ECO:0000313" key="2">
    <source>
        <dbReference type="Proteomes" id="UP000837857"/>
    </source>
</evidence>